<feature type="region of interest" description="Disordered" evidence="1">
    <location>
        <begin position="195"/>
        <end position="214"/>
    </location>
</feature>
<dbReference type="HOGENOM" id="CLU_706035_0_0_1"/>
<protein>
    <submittedName>
        <fullName evidence="2">Uncharacterized protein</fullName>
    </submittedName>
</protein>
<dbReference type="EMBL" id="KE504255">
    <property type="protein sequence ID" value="EPS93814.1"/>
    <property type="molecule type" value="Genomic_DNA"/>
</dbReference>
<sequence length="391" mass="43528">MASSTDYSPTRRTLDYGATFPVNTCKRLDNCITCKEWREIYAQKRAKRSNARYLRAGCIHEDVNEAKLIWREKAETATGSAVGKAQEAAVITTNIPHRARFLQQWRRQAPGVLGRVPTGRGRGVSFLRVNCATGEVIELDRGYLKYPVGDDFIGSVVNGLCEELEVVRATAGTEEANIGNSIPISRLAFVREVPHRTPSTSTASSSSRGTEDDAEWWEATSPWAWKWTHIEPQKVGGKGATQGLLDASSEENVSTDLGTAQTELPWLYVMTRFRTDKTGVRGVAPIGAIKCSPAPLLPKRSNVWSTKNETNNKQFPKLHEVVQHPGIKGALDLVDEGPPSWAWWREPVEEWCFEKEARELEELDSGDNDTVARLTTPWSRMPEDSSANSTR</sequence>
<gene>
    <name evidence="2" type="ORF">FOMPIDRAFT_1020375</name>
</gene>
<evidence type="ECO:0000313" key="2">
    <source>
        <dbReference type="EMBL" id="EPS93814.1"/>
    </source>
</evidence>
<feature type="compositionally biased region" description="Low complexity" evidence="1">
    <location>
        <begin position="197"/>
        <end position="207"/>
    </location>
</feature>
<dbReference type="OrthoDB" id="10533476at2759"/>
<dbReference type="InParanoid" id="S8F4D3"/>
<dbReference type="AlphaFoldDB" id="S8F4D3"/>
<name>S8F4D3_FOMSC</name>
<dbReference type="Proteomes" id="UP000015241">
    <property type="component" value="Unassembled WGS sequence"/>
</dbReference>
<accession>S8F4D3</accession>
<keyword evidence="3" id="KW-1185">Reference proteome</keyword>
<reference evidence="2 3" key="1">
    <citation type="journal article" date="2012" name="Science">
        <title>The Paleozoic origin of enzymatic lignin decomposition reconstructed from 31 fungal genomes.</title>
        <authorList>
            <person name="Floudas D."/>
            <person name="Binder M."/>
            <person name="Riley R."/>
            <person name="Barry K."/>
            <person name="Blanchette R.A."/>
            <person name="Henrissat B."/>
            <person name="Martinez A.T."/>
            <person name="Otillar R."/>
            <person name="Spatafora J.W."/>
            <person name="Yadav J.S."/>
            <person name="Aerts A."/>
            <person name="Benoit I."/>
            <person name="Boyd A."/>
            <person name="Carlson A."/>
            <person name="Copeland A."/>
            <person name="Coutinho P.M."/>
            <person name="de Vries R.P."/>
            <person name="Ferreira P."/>
            <person name="Findley K."/>
            <person name="Foster B."/>
            <person name="Gaskell J."/>
            <person name="Glotzer D."/>
            <person name="Gorecki P."/>
            <person name="Heitman J."/>
            <person name="Hesse C."/>
            <person name="Hori C."/>
            <person name="Igarashi K."/>
            <person name="Jurgens J.A."/>
            <person name="Kallen N."/>
            <person name="Kersten P."/>
            <person name="Kohler A."/>
            <person name="Kuees U."/>
            <person name="Kumar T.K.A."/>
            <person name="Kuo A."/>
            <person name="LaButti K."/>
            <person name="Larrondo L.F."/>
            <person name="Lindquist E."/>
            <person name="Ling A."/>
            <person name="Lombard V."/>
            <person name="Lucas S."/>
            <person name="Lundell T."/>
            <person name="Martin R."/>
            <person name="McLaughlin D.J."/>
            <person name="Morgenstern I."/>
            <person name="Morin E."/>
            <person name="Murat C."/>
            <person name="Nagy L.G."/>
            <person name="Nolan M."/>
            <person name="Ohm R.A."/>
            <person name="Patyshakuliyeva A."/>
            <person name="Rokas A."/>
            <person name="Ruiz-Duenas F.J."/>
            <person name="Sabat G."/>
            <person name="Salamov A."/>
            <person name="Samejima M."/>
            <person name="Schmutz J."/>
            <person name="Slot J.C."/>
            <person name="St John F."/>
            <person name="Stenlid J."/>
            <person name="Sun H."/>
            <person name="Sun S."/>
            <person name="Syed K."/>
            <person name="Tsang A."/>
            <person name="Wiebenga A."/>
            <person name="Young D."/>
            <person name="Pisabarro A."/>
            <person name="Eastwood D.C."/>
            <person name="Martin F."/>
            <person name="Cullen D."/>
            <person name="Grigoriev I.V."/>
            <person name="Hibbett D.S."/>
        </authorList>
    </citation>
    <scope>NUCLEOTIDE SEQUENCE</scope>
    <source>
        <strain evidence="3">FP-58527</strain>
    </source>
</reference>
<evidence type="ECO:0000256" key="1">
    <source>
        <dbReference type="SAM" id="MobiDB-lite"/>
    </source>
</evidence>
<evidence type="ECO:0000313" key="3">
    <source>
        <dbReference type="Proteomes" id="UP000015241"/>
    </source>
</evidence>
<proteinExistence type="predicted"/>
<organism evidence="2 3">
    <name type="scientific">Fomitopsis schrenkii</name>
    <name type="common">Brown rot fungus</name>
    <dbReference type="NCBI Taxonomy" id="2126942"/>
    <lineage>
        <taxon>Eukaryota</taxon>
        <taxon>Fungi</taxon>
        <taxon>Dikarya</taxon>
        <taxon>Basidiomycota</taxon>
        <taxon>Agaricomycotina</taxon>
        <taxon>Agaricomycetes</taxon>
        <taxon>Polyporales</taxon>
        <taxon>Fomitopsis</taxon>
    </lineage>
</organism>
<feature type="region of interest" description="Disordered" evidence="1">
    <location>
        <begin position="361"/>
        <end position="391"/>
    </location>
</feature>